<dbReference type="EMBL" id="FNZH01000021">
    <property type="protein sequence ID" value="SEJ82775.1"/>
    <property type="molecule type" value="Genomic_DNA"/>
</dbReference>
<feature type="domain" description="N-acetyltransferase" evidence="1">
    <location>
        <begin position="4"/>
        <end position="146"/>
    </location>
</feature>
<dbReference type="AlphaFoldDB" id="A0A1H7CAU9"/>
<keyword evidence="3" id="KW-1185">Reference proteome</keyword>
<dbReference type="GO" id="GO:0016747">
    <property type="term" value="F:acyltransferase activity, transferring groups other than amino-acyl groups"/>
    <property type="evidence" value="ECO:0007669"/>
    <property type="project" value="InterPro"/>
</dbReference>
<sequence length="148" mass="17210">MENVRLRKATTKDKAIAVGFDYRLDKEEHIKLNRQEKITKAISNDECFLILADDREVGFVIFDYRFFDQGWIELIVIDEKYRGKGIGGKTFNLICEQCKSDKVFTSTNSSNTQMQRALEKAEFSFAGELKGLDEGDPELFYYKKVKRI</sequence>
<name>A0A1H7CAU9_9BACT</name>
<proteinExistence type="predicted"/>
<dbReference type="RefSeq" id="WP_092178952.1">
    <property type="nucleotide sequence ID" value="NZ_FNZH01000021.1"/>
</dbReference>
<evidence type="ECO:0000313" key="2">
    <source>
        <dbReference type="EMBL" id="SEJ82775.1"/>
    </source>
</evidence>
<reference evidence="3" key="1">
    <citation type="submission" date="2016-10" db="EMBL/GenBank/DDBJ databases">
        <authorList>
            <person name="Varghese N."/>
            <person name="Submissions S."/>
        </authorList>
    </citation>
    <scope>NUCLEOTIDE SEQUENCE [LARGE SCALE GENOMIC DNA]</scope>
    <source>
        <strain evidence="3">IBRC-M 10761</strain>
    </source>
</reference>
<dbReference type="InterPro" id="IPR016181">
    <property type="entry name" value="Acyl_CoA_acyltransferase"/>
</dbReference>
<dbReference type="Pfam" id="PF00583">
    <property type="entry name" value="Acetyltransf_1"/>
    <property type="match status" value="1"/>
</dbReference>
<dbReference type="PROSITE" id="PS51186">
    <property type="entry name" value="GNAT"/>
    <property type="match status" value="1"/>
</dbReference>
<dbReference type="STRING" id="1416801.SAMN05192553_12115"/>
<keyword evidence="2" id="KW-0808">Transferase</keyword>
<dbReference type="Proteomes" id="UP000199403">
    <property type="component" value="Unassembled WGS sequence"/>
</dbReference>
<evidence type="ECO:0000313" key="3">
    <source>
        <dbReference type="Proteomes" id="UP000199403"/>
    </source>
</evidence>
<gene>
    <name evidence="2" type="ORF">SAMN05192553_12115</name>
</gene>
<evidence type="ECO:0000259" key="1">
    <source>
        <dbReference type="PROSITE" id="PS51186"/>
    </source>
</evidence>
<dbReference type="SUPFAM" id="SSF55729">
    <property type="entry name" value="Acyl-CoA N-acyltransferases (Nat)"/>
    <property type="match status" value="1"/>
</dbReference>
<dbReference type="InterPro" id="IPR000182">
    <property type="entry name" value="GNAT_dom"/>
</dbReference>
<accession>A0A1H7CAU9</accession>
<organism evidence="2 3">
    <name type="scientific">Cyclobacterium xiamenense</name>
    <dbReference type="NCBI Taxonomy" id="1297121"/>
    <lineage>
        <taxon>Bacteria</taxon>
        <taxon>Pseudomonadati</taxon>
        <taxon>Bacteroidota</taxon>
        <taxon>Cytophagia</taxon>
        <taxon>Cytophagales</taxon>
        <taxon>Cyclobacteriaceae</taxon>
        <taxon>Cyclobacterium</taxon>
    </lineage>
</organism>
<dbReference type="OrthoDB" id="5638018at2"/>
<dbReference type="CDD" id="cd04301">
    <property type="entry name" value="NAT_SF"/>
    <property type="match status" value="1"/>
</dbReference>
<dbReference type="Gene3D" id="3.40.630.30">
    <property type="match status" value="1"/>
</dbReference>
<protein>
    <submittedName>
        <fullName evidence="2">Acetyltransferase (GNAT) domain-containing protein</fullName>
    </submittedName>
</protein>